<reference evidence="1" key="1">
    <citation type="submission" date="2021-01" db="EMBL/GenBank/DDBJ databases">
        <authorList>
            <person name="Kaushik A."/>
        </authorList>
    </citation>
    <scope>NUCLEOTIDE SEQUENCE</scope>
    <source>
        <strain evidence="1">AG3-T5</strain>
    </source>
</reference>
<dbReference type="Proteomes" id="UP000663841">
    <property type="component" value="Unassembled WGS sequence"/>
</dbReference>
<gene>
    <name evidence="1" type="ORF">RDB_LOCUS154868</name>
</gene>
<organism evidence="1 2">
    <name type="scientific">Rhizoctonia solani</name>
    <dbReference type="NCBI Taxonomy" id="456999"/>
    <lineage>
        <taxon>Eukaryota</taxon>
        <taxon>Fungi</taxon>
        <taxon>Dikarya</taxon>
        <taxon>Basidiomycota</taxon>
        <taxon>Agaricomycotina</taxon>
        <taxon>Agaricomycetes</taxon>
        <taxon>Cantharellales</taxon>
        <taxon>Ceratobasidiaceae</taxon>
        <taxon>Rhizoctonia</taxon>
    </lineage>
</organism>
<dbReference type="InterPro" id="IPR046521">
    <property type="entry name" value="DUF6698"/>
</dbReference>
<accession>A0A8H3BS40</accession>
<comment type="caution">
    <text evidence="1">The sequence shown here is derived from an EMBL/GenBank/DDBJ whole genome shotgun (WGS) entry which is preliminary data.</text>
</comment>
<dbReference type="AlphaFoldDB" id="A0A8H3BS40"/>
<sequence>MPADHSSTSSIAPLAIRNISRHVRARRKAAPLAVHMGKHFGRVIEANASFAIILDQGLELELESTAGKPVDPDDEWVMRAFKGLCRMYDTQKDCNSKGILESLRDPEGGMQFRNELCLSLQEGRSTGRTDDIMMLQNHISVWPNSPITGATTLGWNNPQCAMLLSTESMQMDNQELLEQLRDGITEAPHDEIPRFCFEDERFPTEPTNPLQGFGRSKLFVHVAMGIFNGPGSVKSARSGGSRGKAAKNGMTSFTKESIAYISMLLRFVLRNSGGWYKISNEAVDTRFNYDIFYMEILALLEDPLFEKEVNDLLAFLNGKVFPHAHAHARRIRTGGSSMRQKVADARARRIAEVEAAEAVA</sequence>
<dbReference type="EMBL" id="CAJMWW010000281">
    <property type="protein sequence ID" value="CAE6462388.1"/>
    <property type="molecule type" value="Genomic_DNA"/>
</dbReference>
<name>A0A8H3BS40_9AGAM</name>
<dbReference type="Pfam" id="PF20414">
    <property type="entry name" value="DUF6698"/>
    <property type="match status" value="1"/>
</dbReference>
<protein>
    <submittedName>
        <fullName evidence="1">Uncharacterized protein</fullName>
    </submittedName>
</protein>
<evidence type="ECO:0000313" key="2">
    <source>
        <dbReference type="Proteomes" id="UP000663841"/>
    </source>
</evidence>
<evidence type="ECO:0000313" key="1">
    <source>
        <dbReference type="EMBL" id="CAE6462388.1"/>
    </source>
</evidence>
<proteinExistence type="predicted"/>